<evidence type="ECO:0000256" key="10">
    <source>
        <dbReference type="SAM" id="Coils"/>
    </source>
</evidence>
<feature type="transmembrane region" description="Helical" evidence="11">
    <location>
        <begin position="270"/>
        <end position="291"/>
    </location>
</feature>
<comment type="caution">
    <text evidence="13">The sequence shown here is derived from an EMBL/GenBank/DDBJ whole genome shotgun (WGS) entry which is preliminary data.</text>
</comment>
<reference evidence="13 14" key="1">
    <citation type="submission" date="2021-01" db="EMBL/GenBank/DDBJ databases">
        <title>Genome Sequencing of Type Strains.</title>
        <authorList>
            <person name="Lemaire J.F."/>
            <person name="Inderbitzin P."/>
            <person name="Collins S.B."/>
            <person name="Wespe N."/>
            <person name="Knight-Connoni V."/>
        </authorList>
    </citation>
    <scope>NUCLEOTIDE SEQUENCE [LARGE SCALE GENOMIC DNA]</scope>
    <source>
        <strain evidence="13 14">DSM 14730</strain>
    </source>
</reference>
<feature type="transmembrane region" description="Helical" evidence="11">
    <location>
        <begin position="245"/>
        <end position="264"/>
    </location>
</feature>
<evidence type="ECO:0000256" key="9">
    <source>
        <dbReference type="PROSITE-ProRule" id="PRU00289"/>
    </source>
</evidence>
<evidence type="ECO:0000256" key="1">
    <source>
        <dbReference type="ARBA" id="ARBA00004651"/>
    </source>
</evidence>
<dbReference type="Proteomes" id="UP001319060">
    <property type="component" value="Unassembled WGS sequence"/>
</dbReference>
<keyword evidence="2" id="KW-1003">Cell membrane</keyword>
<keyword evidence="5 9" id="KW-0547">Nucleotide-binding</keyword>
<dbReference type="NCBIfam" id="TIGR03928">
    <property type="entry name" value="T7_EssCb_Firm"/>
    <property type="match status" value="1"/>
</dbReference>
<gene>
    <name evidence="13" type="primary">essC</name>
    <name evidence="13" type="ORF">JYA64_03250</name>
</gene>
<evidence type="ECO:0000256" key="2">
    <source>
        <dbReference type="ARBA" id="ARBA00022475"/>
    </source>
</evidence>
<keyword evidence="10" id="KW-0175">Coiled coil</keyword>
<evidence type="ECO:0000256" key="5">
    <source>
        <dbReference type="ARBA" id="ARBA00022741"/>
    </source>
</evidence>
<evidence type="ECO:0000259" key="12">
    <source>
        <dbReference type="PROSITE" id="PS50901"/>
    </source>
</evidence>
<evidence type="ECO:0000256" key="3">
    <source>
        <dbReference type="ARBA" id="ARBA00022692"/>
    </source>
</evidence>
<evidence type="ECO:0000256" key="4">
    <source>
        <dbReference type="ARBA" id="ARBA00022737"/>
    </source>
</evidence>
<keyword evidence="6 9" id="KW-0067">ATP-binding</keyword>
<dbReference type="PROSITE" id="PS50901">
    <property type="entry name" value="FTSK"/>
    <property type="match status" value="2"/>
</dbReference>
<evidence type="ECO:0000313" key="13">
    <source>
        <dbReference type="EMBL" id="MBN3544306.1"/>
    </source>
</evidence>
<feature type="coiled-coil region" evidence="10">
    <location>
        <begin position="382"/>
        <end position="409"/>
    </location>
</feature>
<evidence type="ECO:0000256" key="7">
    <source>
        <dbReference type="ARBA" id="ARBA00022989"/>
    </source>
</evidence>
<dbReference type="SUPFAM" id="SSF52540">
    <property type="entry name" value="P-loop containing nucleoside triphosphate hydrolases"/>
    <property type="match status" value="2"/>
</dbReference>
<evidence type="ECO:0000256" key="11">
    <source>
        <dbReference type="SAM" id="Phobius"/>
    </source>
</evidence>
<keyword evidence="4" id="KW-0677">Repeat</keyword>
<feature type="domain" description="FtsK" evidence="12">
    <location>
        <begin position="994"/>
        <end position="1178"/>
    </location>
</feature>
<keyword evidence="14" id="KW-1185">Reference proteome</keyword>
<dbReference type="InterPro" id="IPR027417">
    <property type="entry name" value="P-loop_NTPase"/>
</dbReference>
<dbReference type="Gene3D" id="3.40.50.300">
    <property type="entry name" value="P-loop containing nucleotide triphosphate hydrolases"/>
    <property type="match status" value="3"/>
</dbReference>
<feature type="binding site" evidence="9">
    <location>
        <begin position="683"/>
        <end position="690"/>
    </location>
    <ligand>
        <name>ATP</name>
        <dbReference type="ChEBI" id="CHEBI:30616"/>
    </ligand>
</feature>
<dbReference type="EMBL" id="JAFHKS010000041">
    <property type="protein sequence ID" value="MBN3544306.1"/>
    <property type="molecule type" value="Genomic_DNA"/>
</dbReference>
<name>A0ABS2Z9D1_9BACL</name>
<dbReference type="Pfam" id="PF12538">
    <property type="entry name" value="FtsK_SpoIIIE_N"/>
    <property type="match status" value="1"/>
</dbReference>
<comment type="subcellular location">
    <subcellularLocation>
        <location evidence="1">Cell membrane</location>
        <topology evidence="1">Multi-pass membrane protein</topology>
    </subcellularLocation>
</comment>
<evidence type="ECO:0000256" key="6">
    <source>
        <dbReference type="ARBA" id="ARBA00022840"/>
    </source>
</evidence>
<evidence type="ECO:0000313" key="14">
    <source>
        <dbReference type="Proteomes" id="UP001319060"/>
    </source>
</evidence>
<organism evidence="13 14">
    <name type="scientific">Fictibacillus barbaricus</name>
    <dbReference type="NCBI Taxonomy" id="182136"/>
    <lineage>
        <taxon>Bacteria</taxon>
        <taxon>Bacillati</taxon>
        <taxon>Bacillota</taxon>
        <taxon>Bacilli</taxon>
        <taxon>Bacillales</taxon>
        <taxon>Fictibacillaceae</taxon>
        <taxon>Fictibacillus</taxon>
    </lineage>
</organism>
<dbReference type="InterPro" id="IPR023839">
    <property type="entry name" value="Firmicutes_EssC_C"/>
</dbReference>
<feature type="binding site" evidence="9">
    <location>
        <begin position="1011"/>
        <end position="1018"/>
    </location>
    <ligand>
        <name>ATP</name>
        <dbReference type="ChEBI" id="CHEBI:30616"/>
    </ligand>
</feature>
<dbReference type="Pfam" id="PF01580">
    <property type="entry name" value="FtsK_SpoIIIE"/>
    <property type="match status" value="2"/>
</dbReference>
<dbReference type="InterPro" id="IPR002543">
    <property type="entry name" value="FtsK_dom"/>
</dbReference>
<proteinExistence type="predicted"/>
<dbReference type="CDD" id="cd01127">
    <property type="entry name" value="TrwB_TraG_TraD_VirD4"/>
    <property type="match status" value="1"/>
</dbReference>
<keyword evidence="7 11" id="KW-1133">Transmembrane helix</keyword>
<sequence length="1496" mass="171772">MYTLWFFCNKTYQQIPINKDLNRPITVGSQIQHTVTITGFPFTDGTVAIKKDVEQNLQIFQNDLHVGTLTENDSLILRDGEATLTLYTKETPDKTETYYIGDKKECLFSTSDEKAHINCPSETSTLLSKDDSFELIKINEKWMISVKSEQVYLNGHKINGITPLEIGDILFWPFMTVKLIENDLLQITSNENYHSKLPFALKPISEMSKKYPVYRRTPRMIYELPKEKVTLSFPAQEGENPNRGLWLIIMPPLLMMIVMGIVALVQPRGIFIIVSMVMFATTLVTSSVQYFKERGNFKRRKIKRQEVYTKYLDQKREELHELADKQKMVLDYHYPAFEQMKYLTEQISDRIWERSLDSHDFLQIRIGTGSVPSSYTLTVNSGDLANREIDDLLEQSQKMEKAYREVKNVPITVNASTGAMGLIGKESVVKNELHQLIGQLAFFHSYHDVRFVFVFNEKDYSKWEWVKWLPHFQLPNSYAKGLIYNEQTRDQLLSSIYELIRERDMDTEREKDKMRFSPHLVFIIMDQTLLSEHVLLEYLEGEYSHLGLSVIFAAETKESLTDNIHTLVRYINESEGDILIEEKKAVQIPFKLDVHHQEGNEKFSRMLKTLDHQVGMTNSIPNSVSFLELYRVNEVEELPIEQNWVSRESSKSLAVPIGLKGKEDLVELNLHEKAHGPHGLLAGTTGSGKSEFLQTYILSLAVNFHPHEVAFLLIDYKGGGMAQPFKDMPHLLGTITNIEGSRNFTARALASIKSELKRRQRLFDQYQVNHINDYTDLYKRGSAQEPLPHLFLISDEFAELKNEEPEFIKELVSAARIGRSLGVHLILATQKPGGVIDDQIWSNARFKIALKVQDAADSREILKNADASSITVTGRGYLQVGNNEVYELFQSAWSGAPYLEESLEAEDEVALVTDLGLIPLSDISSNKSEKNDAEAEIDVVVDRIEELQEKMGIKKLNSPWLPPLSSRLYKPQNQEESDHEVYLGLVDEPEKQSQTPYIYRVMDDGNIGIFGSSGYGKSHTAITLLLSMASKLSPEEIHYYLFDFGNGALLPLKQLPHTADYFLLDEERKIDKFINILKDEIADRKLKFQRSEVSSIKMYNTLNTEKLPLLFITIDNFDLVKEEMQELEMQMTQFARDGQALGIYMIFTATRINSIRQSLMNNLKTKVVHYLMDNTESYMVLGKVPFAPEPIPGRAIIKREEVYFSQVYLPVQGKDDYKLLENIKNEIQSISAKYASANTPHPVPMLPTELTMVNFTQFTKGKQTTGILPIGLDEESVQPVYMNFMKNNHCLIIGQTQKGKTNALRVMLNTILLQDTEKIGLFDSIDRGLTSYASEEKVRYLETKESISAWLDQAEEVFKKRETEYLHSITHKTIQQLGFKQIYLVIDGYSRFIQSTDSMLQERLSRFMKNYSHLGFDVIVAGNNNELTKGFDSFTSEVKQIRQALVLMKKSEQSLYTLPYNRKEEEIQAGYGYYVENGKETKIQIPLCVIERKIYT</sequence>
<keyword evidence="3 11" id="KW-0812">Transmembrane</keyword>
<evidence type="ECO:0000256" key="8">
    <source>
        <dbReference type="ARBA" id="ARBA00023136"/>
    </source>
</evidence>
<dbReference type="InterPro" id="IPR022206">
    <property type="entry name" value="Firmicutes_EssC_N"/>
</dbReference>
<dbReference type="InterPro" id="IPR050206">
    <property type="entry name" value="FtsK/SpoIIIE/SftA"/>
</dbReference>
<feature type="domain" description="FtsK" evidence="12">
    <location>
        <begin position="663"/>
        <end position="859"/>
    </location>
</feature>
<accession>A0ABS2Z9D1</accession>
<keyword evidence="8 11" id="KW-0472">Membrane</keyword>
<protein>
    <submittedName>
        <fullName evidence="13">Type VII secretion protein EssC</fullName>
    </submittedName>
</protein>
<dbReference type="RefSeq" id="WP_188404119.1">
    <property type="nucleotide sequence ID" value="NZ_BMCE01000003.1"/>
</dbReference>
<dbReference type="PANTHER" id="PTHR22683">
    <property type="entry name" value="SPORULATION PROTEIN RELATED"/>
    <property type="match status" value="1"/>
</dbReference>
<dbReference type="PANTHER" id="PTHR22683:SF1">
    <property type="entry name" value="TYPE VII SECRETION SYSTEM PROTEIN ESSC"/>
    <property type="match status" value="1"/>
</dbReference>